<dbReference type="PROSITE" id="PS01124">
    <property type="entry name" value="HTH_ARAC_FAMILY_2"/>
    <property type="match status" value="1"/>
</dbReference>
<evidence type="ECO:0000256" key="3">
    <source>
        <dbReference type="ARBA" id="ARBA00023163"/>
    </source>
</evidence>
<gene>
    <name evidence="5" type="ORF">KK083_10530</name>
</gene>
<evidence type="ECO:0000313" key="6">
    <source>
        <dbReference type="Proteomes" id="UP001319200"/>
    </source>
</evidence>
<dbReference type="Pfam" id="PF12833">
    <property type="entry name" value="HTH_18"/>
    <property type="match status" value="1"/>
</dbReference>
<sequence>MITQYDFFKTKYGEELLIDLIRLEDLEKYIRSSPVQRLTYYDITIIAEGQGTFIIDNCERPIVAGSVFFSAPHQIREWRIDNIPKGYALIFEEEFLCTFFNDARFVKHLSCFHSDAPAHVLMLTPADLRTISNLLEDIKNEISVFKSTDTHVLRALLYQVLALLNRKFMSAYPSSGEKRMNRHVSSFVQLVSAHHHLHRSVEYYAGQLHITAGHLNSLVKDQLGVSAKKYILNQNILEAKRMLRYTDRSIDEIASALNYENTTYFIRTFSTHTHATPLQFRRQSNP</sequence>
<dbReference type="AlphaFoldDB" id="A0AAP2GIT2"/>
<dbReference type="GO" id="GO:0043565">
    <property type="term" value="F:sequence-specific DNA binding"/>
    <property type="evidence" value="ECO:0007669"/>
    <property type="project" value="InterPro"/>
</dbReference>
<proteinExistence type="predicted"/>
<name>A0AAP2GIT2_9BACT</name>
<dbReference type="InterPro" id="IPR009057">
    <property type="entry name" value="Homeodomain-like_sf"/>
</dbReference>
<dbReference type="SUPFAM" id="SSF51215">
    <property type="entry name" value="Regulatory protein AraC"/>
    <property type="match status" value="1"/>
</dbReference>
<organism evidence="5 6">
    <name type="scientific">Chryseosolibacter histidini</name>
    <dbReference type="NCBI Taxonomy" id="2782349"/>
    <lineage>
        <taxon>Bacteria</taxon>
        <taxon>Pseudomonadati</taxon>
        <taxon>Bacteroidota</taxon>
        <taxon>Cytophagia</taxon>
        <taxon>Cytophagales</taxon>
        <taxon>Chryseotaleaceae</taxon>
        <taxon>Chryseosolibacter</taxon>
    </lineage>
</organism>
<dbReference type="PANTHER" id="PTHR43280">
    <property type="entry name" value="ARAC-FAMILY TRANSCRIPTIONAL REGULATOR"/>
    <property type="match status" value="1"/>
</dbReference>
<dbReference type="SUPFAM" id="SSF46689">
    <property type="entry name" value="Homeodomain-like"/>
    <property type="match status" value="1"/>
</dbReference>
<dbReference type="EMBL" id="JAHESF010000008">
    <property type="protein sequence ID" value="MBT1697314.1"/>
    <property type="molecule type" value="Genomic_DNA"/>
</dbReference>
<keyword evidence="6" id="KW-1185">Reference proteome</keyword>
<comment type="caution">
    <text evidence="5">The sequence shown here is derived from an EMBL/GenBank/DDBJ whole genome shotgun (WGS) entry which is preliminary data.</text>
</comment>
<accession>A0AAP2GIT2</accession>
<evidence type="ECO:0000256" key="2">
    <source>
        <dbReference type="ARBA" id="ARBA00023125"/>
    </source>
</evidence>
<evidence type="ECO:0000256" key="1">
    <source>
        <dbReference type="ARBA" id="ARBA00023015"/>
    </source>
</evidence>
<keyword evidence="3" id="KW-0804">Transcription</keyword>
<evidence type="ECO:0000313" key="5">
    <source>
        <dbReference type="EMBL" id="MBT1697314.1"/>
    </source>
</evidence>
<dbReference type="SMART" id="SM00342">
    <property type="entry name" value="HTH_ARAC"/>
    <property type="match status" value="1"/>
</dbReference>
<dbReference type="Proteomes" id="UP001319200">
    <property type="component" value="Unassembled WGS sequence"/>
</dbReference>
<evidence type="ECO:0000259" key="4">
    <source>
        <dbReference type="PROSITE" id="PS01124"/>
    </source>
</evidence>
<keyword evidence="2" id="KW-0238">DNA-binding</keyword>
<feature type="domain" description="HTH araC/xylS-type" evidence="4">
    <location>
        <begin position="185"/>
        <end position="283"/>
    </location>
</feature>
<dbReference type="InterPro" id="IPR018060">
    <property type="entry name" value="HTH_AraC"/>
</dbReference>
<dbReference type="GO" id="GO:0003700">
    <property type="term" value="F:DNA-binding transcription factor activity"/>
    <property type="evidence" value="ECO:0007669"/>
    <property type="project" value="InterPro"/>
</dbReference>
<keyword evidence="1" id="KW-0805">Transcription regulation</keyword>
<dbReference type="InterPro" id="IPR037923">
    <property type="entry name" value="HTH-like"/>
</dbReference>
<dbReference type="Gene3D" id="1.10.10.60">
    <property type="entry name" value="Homeodomain-like"/>
    <property type="match status" value="1"/>
</dbReference>
<reference evidence="5 6" key="1">
    <citation type="submission" date="2021-05" db="EMBL/GenBank/DDBJ databases">
        <title>A Polyphasic approach of four new species of the genus Ohtaekwangia: Ohtaekwangia histidinii sp. nov., Ohtaekwangia cretensis sp. nov., Ohtaekwangia indiensis sp. nov., Ohtaekwangia reichenbachii sp. nov. from diverse environment.</title>
        <authorList>
            <person name="Octaviana S."/>
        </authorList>
    </citation>
    <scope>NUCLEOTIDE SEQUENCE [LARGE SCALE GENOMIC DNA]</scope>
    <source>
        <strain evidence="5 6">PWU4</strain>
    </source>
</reference>
<dbReference type="RefSeq" id="WP_254163184.1">
    <property type="nucleotide sequence ID" value="NZ_JAHESF010000008.1"/>
</dbReference>
<protein>
    <submittedName>
        <fullName evidence="5">AraC family transcriptional regulator</fullName>
    </submittedName>
</protein>
<dbReference type="PANTHER" id="PTHR43280:SF32">
    <property type="entry name" value="TRANSCRIPTIONAL REGULATORY PROTEIN"/>
    <property type="match status" value="1"/>
</dbReference>